<comment type="caution">
    <text evidence="4">The sequence shown here is derived from an EMBL/GenBank/DDBJ whole genome shotgun (WGS) entry which is preliminary data.</text>
</comment>
<organism evidence="4 5">
    <name type="scientific">Planosporangium thailandense</name>
    <dbReference type="NCBI Taxonomy" id="765197"/>
    <lineage>
        <taxon>Bacteria</taxon>
        <taxon>Bacillati</taxon>
        <taxon>Actinomycetota</taxon>
        <taxon>Actinomycetes</taxon>
        <taxon>Micromonosporales</taxon>
        <taxon>Micromonosporaceae</taxon>
        <taxon>Planosporangium</taxon>
    </lineage>
</organism>
<name>A0ABX0XX25_9ACTN</name>
<evidence type="ECO:0000313" key="5">
    <source>
        <dbReference type="Proteomes" id="UP000722989"/>
    </source>
</evidence>
<dbReference type="InterPro" id="IPR036412">
    <property type="entry name" value="HAD-like_sf"/>
</dbReference>
<dbReference type="InterPro" id="IPR023214">
    <property type="entry name" value="HAD_sf"/>
</dbReference>
<accession>A0ABX0XX25</accession>
<dbReference type="GO" id="GO:0016787">
    <property type="term" value="F:hydrolase activity"/>
    <property type="evidence" value="ECO:0007669"/>
    <property type="project" value="UniProtKB-KW"/>
</dbReference>
<dbReference type="InterPro" id="IPR006439">
    <property type="entry name" value="HAD-SF_hydro_IA"/>
</dbReference>
<evidence type="ECO:0000256" key="3">
    <source>
        <dbReference type="ARBA" id="ARBA00022842"/>
    </source>
</evidence>
<dbReference type="Proteomes" id="UP000722989">
    <property type="component" value="Unassembled WGS sequence"/>
</dbReference>
<proteinExistence type="predicted"/>
<dbReference type="PANTHER" id="PTHR46470">
    <property type="entry name" value="N-ACYLNEURAMINATE-9-PHOSPHATASE"/>
    <property type="match status" value="1"/>
</dbReference>
<keyword evidence="3" id="KW-0460">Magnesium</keyword>
<evidence type="ECO:0000313" key="4">
    <source>
        <dbReference type="EMBL" id="NJC70391.1"/>
    </source>
</evidence>
<dbReference type="RefSeq" id="WP_167925287.1">
    <property type="nucleotide sequence ID" value="NZ_JAATVY010000006.1"/>
</dbReference>
<gene>
    <name evidence="4" type="ORF">HC031_11805</name>
</gene>
<evidence type="ECO:0000256" key="1">
    <source>
        <dbReference type="ARBA" id="ARBA00001946"/>
    </source>
</evidence>
<dbReference type="SUPFAM" id="SSF56784">
    <property type="entry name" value="HAD-like"/>
    <property type="match status" value="1"/>
</dbReference>
<dbReference type="InterPro" id="IPR051400">
    <property type="entry name" value="HAD-like_hydrolase"/>
</dbReference>
<sequence>MPLLLISLDNTLIDREGAFRAWGRDFLEQIGAPDYDLDWLLSVDADGMTPTWDLADAIEDRYRLRIPALDLVEIVREGLLERLRLDPLIACALGIAEDSGWVPVVVTNGETRMQEEKLRRTGLDRYLAAWVISDEAGCRKPNPRIFAIAAERARVRLREAWVIGDAPEADIGGADAIGAPSIWLRRGRTWQEPRFAPTRVVDSVLEALALVLGVDGV</sequence>
<keyword evidence="2 4" id="KW-0378">Hydrolase</keyword>
<reference evidence="4 5" key="1">
    <citation type="submission" date="2020-03" db="EMBL/GenBank/DDBJ databases">
        <title>WGS of the type strain of Planosporangium spp.</title>
        <authorList>
            <person name="Thawai C."/>
        </authorList>
    </citation>
    <scope>NUCLEOTIDE SEQUENCE [LARGE SCALE GENOMIC DNA]</scope>
    <source>
        <strain evidence="4 5">TBRC 5610</strain>
    </source>
</reference>
<dbReference type="EMBL" id="JAATVY010000006">
    <property type="protein sequence ID" value="NJC70391.1"/>
    <property type="molecule type" value="Genomic_DNA"/>
</dbReference>
<evidence type="ECO:0000256" key="2">
    <source>
        <dbReference type="ARBA" id="ARBA00022801"/>
    </source>
</evidence>
<protein>
    <submittedName>
        <fullName evidence="4">HAD family hydrolase</fullName>
    </submittedName>
</protein>
<dbReference type="Gene3D" id="3.40.50.1000">
    <property type="entry name" value="HAD superfamily/HAD-like"/>
    <property type="match status" value="1"/>
</dbReference>
<dbReference type="Pfam" id="PF13242">
    <property type="entry name" value="Hydrolase_like"/>
    <property type="match status" value="1"/>
</dbReference>
<keyword evidence="5" id="KW-1185">Reference proteome</keyword>
<comment type="cofactor">
    <cofactor evidence="1">
        <name>Mg(2+)</name>
        <dbReference type="ChEBI" id="CHEBI:18420"/>
    </cofactor>
</comment>
<dbReference type="NCBIfam" id="TIGR01549">
    <property type="entry name" value="HAD-SF-IA-v1"/>
    <property type="match status" value="1"/>
</dbReference>